<keyword evidence="1" id="KW-0808">Transferase</keyword>
<evidence type="ECO:0000313" key="4">
    <source>
        <dbReference type="Proteomes" id="UP001367508"/>
    </source>
</evidence>
<dbReference type="InterPro" id="IPR051504">
    <property type="entry name" value="Plant_metabolite_acyltrans"/>
</dbReference>
<dbReference type="GO" id="GO:0016747">
    <property type="term" value="F:acyltransferase activity, transferring groups other than amino-acyl groups"/>
    <property type="evidence" value="ECO:0007669"/>
    <property type="project" value="UniProtKB-ARBA"/>
</dbReference>
<keyword evidence="4" id="KW-1185">Reference proteome</keyword>
<evidence type="ECO:0000256" key="1">
    <source>
        <dbReference type="ARBA" id="ARBA00022679"/>
    </source>
</evidence>
<dbReference type="PANTHER" id="PTHR31625">
    <property type="match status" value="1"/>
</dbReference>
<evidence type="ECO:0000313" key="3">
    <source>
        <dbReference type="EMBL" id="KAK7316293.1"/>
    </source>
</evidence>
<proteinExistence type="predicted"/>
<dbReference type="AlphaFoldDB" id="A0AAN9Q275"/>
<reference evidence="3 4" key="1">
    <citation type="submission" date="2024-01" db="EMBL/GenBank/DDBJ databases">
        <title>The genomes of 5 underutilized Papilionoideae crops provide insights into root nodulation and disease resistanc.</title>
        <authorList>
            <person name="Jiang F."/>
        </authorList>
    </citation>
    <scope>NUCLEOTIDE SEQUENCE [LARGE SCALE GENOMIC DNA]</scope>
    <source>
        <strain evidence="3">LVBAO_FW01</strain>
        <tissue evidence="3">Leaves</tissue>
    </source>
</reference>
<organism evidence="3 4">
    <name type="scientific">Canavalia gladiata</name>
    <name type="common">Sword bean</name>
    <name type="synonym">Dolichos gladiatus</name>
    <dbReference type="NCBI Taxonomy" id="3824"/>
    <lineage>
        <taxon>Eukaryota</taxon>
        <taxon>Viridiplantae</taxon>
        <taxon>Streptophyta</taxon>
        <taxon>Embryophyta</taxon>
        <taxon>Tracheophyta</taxon>
        <taxon>Spermatophyta</taxon>
        <taxon>Magnoliopsida</taxon>
        <taxon>eudicotyledons</taxon>
        <taxon>Gunneridae</taxon>
        <taxon>Pentapetalae</taxon>
        <taxon>rosids</taxon>
        <taxon>fabids</taxon>
        <taxon>Fabales</taxon>
        <taxon>Fabaceae</taxon>
        <taxon>Papilionoideae</taxon>
        <taxon>50 kb inversion clade</taxon>
        <taxon>NPAAA clade</taxon>
        <taxon>indigoferoid/millettioid clade</taxon>
        <taxon>Phaseoleae</taxon>
        <taxon>Canavalia</taxon>
    </lineage>
</organism>
<dbReference type="Pfam" id="PF02458">
    <property type="entry name" value="Transferase"/>
    <property type="match status" value="1"/>
</dbReference>
<protein>
    <submittedName>
        <fullName evidence="3">Uncharacterized protein</fullName>
    </submittedName>
</protein>
<dbReference type="Gene3D" id="3.30.559.10">
    <property type="entry name" value="Chloramphenicol acetyltransferase-like domain"/>
    <property type="match status" value="2"/>
</dbReference>
<dbReference type="SUPFAM" id="SSF52777">
    <property type="entry name" value="CoA-dependent acyltransferases"/>
    <property type="match status" value="1"/>
</dbReference>
<name>A0AAN9Q275_CANGL</name>
<gene>
    <name evidence="3" type="ORF">VNO77_35221</name>
</gene>
<dbReference type="EMBL" id="JAYMYQ010000008">
    <property type="protein sequence ID" value="KAK7316293.1"/>
    <property type="molecule type" value="Genomic_DNA"/>
</dbReference>
<dbReference type="InterPro" id="IPR023213">
    <property type="entry name" value="CAT-like_dom_sf"/>
</dbReference>
<sequence length="453" mass="50139">MAESIAFKVHQVCSISPPQGTAPISLPFTFHDALWLRFPPVERLFFYPFPNSTNPSFFFDSILPNLKHSLSLTLQHFLPLAATITWPLHLPYPLITYTPNDTVSFTIAESTANFNRLCSNLCEAEQRQHLIPQLSISHEQASLLALQVTLFPKFGFCIGITTHHAALDGKSSTLFMKAWAHLCSHLGDSQLLLPQHLTPSFDRSVIKDPSGIGEAYLNSWLNFGGETNNRSLKVWESINTPQSDLVKGVFELTTLDIQKLKKHAQSKANNQRVLRLSTFSVTCAYLVACAVKVDKPKAERVAFVFTVDCRSRLDPPILQTYFGNCVVPQLVVAKTEEILGNDGFVKGVEGISDLLCGLESGVLNGAENWMQKIESAMGDRLYSIAGSPRFEVYGIDFGWGRPKKVDITSIDKTGAFSLAESRDNNGGIEIGLALTKDKMEAFTTLFNHGLQSL</sequence>
<evidence type="ECO:0000256" key="2">
    <source>
        <dbReference type="ARBA" id="ARBA00023315"/>
    </source>
</evidence>
<dbReference type="Proteomes" id="UP001367508">
    <property type="component" value="Unassembled WGS sequence"/>
</dbReference>
<comment type="caution">
    <text evidence="3">The sequence shown here is derived from an EMBL/GenBank/DDBJ whole genome shotgun (WGS) entry which is preliminary data.</text>
</comment>
<keyword evidence="2" id="KW-0012">Acyltransferase</keyword>
<accession>A0AAN9Q275</accession>